<keyword evidence="3" id="KW-1185">Reference proteome</keyword>
<accession>A0ABD1GLP8</accession>
<gene>
    <name evidence="2" type="ORF">AAHA92_21831</name>
</gene>
<proteinExistence type="predicted"/>
<dbReference type="EMBL" id="JBEAFC010000008">
    <property type="protein sequence ID" value="KAL1545059.1"/>
    <property type="molecule type" value="Genomic_DNA"/>
</dbReference>
<dbReference type="AlphaFoldDB" id="A0ABD1GLP8"/>
<evidence type="ECO:0000256" key="1">
    <source>
        <dbReference type="SAM" id="MobiDB-lite"/>
    </source>
</evidence>
<dbReference type="Proteomes" id="UP001567538">
    <property type="component" value="Unassembled WGS sequence"/>
</dbReference>
<dbReference type="PANTHER" id="PTHR33356">
    <property type="entry name" value="TIP41-LIKE PROTEIN"/>
    <property type="match status" value="1"/>
</dbReference>
<reference evidence="2 3" key="1">
    <citation type="submission" date="2024-06" db="EMBL/GenBank/DDBJ databases">
        <title>A chromosome level genome sequence of Diviner's sage (Salvia divinorum).</title>
        <authorList>
            <person name="Ford S.A."/>
            <person name="Ro D.-K."/>
            <person name="Ness R.W."/>
            <person name="Phillips M.A."/>
        </authorList>
    </citation>
    <scope>NUCLEOTIDE SEQUENCE [LARGE SCALE GENOMIC DNA]</scope>
    <source>
        <strain evidence="2">SAF-2024a</strain>
        <tissue evidence="2">Leaf</tissue>
    </source>
</reference>
<feature type="compositionally biased region" description="Basic and acidic residues" evidence="1">
    <location>
        <begin position="72"/>
        <end position="96"/>
    </location>
</feature>
<comment type="caution">
    <text evidence="2">The sequence shown here is derived from an EMBL/GenBank/DDBJ whole genome shotgun (WGS) entry which is preliminary data.</text>
</comment>
<sequence>MRAIFLGGPRSRNAPFGTGVFLPRVTNNPVQQNKKSGLSTVLVPTRVLEALELHFTRFIDSDTPAASTCHSSPRDERMRSEGRGNIHTKFEVEPPNKVDAMQILPQEWT</sequence>
<name>A0ABD1GLP8_SALDI</name>
<feature type="region of interest" description="Disordered" evidence="1">
    <location>
        <begin position="63"/>
        <end position="109"/>
    </location>
</feature>
<dbReference type="PANTHER" id="PTHR33356:SF16">
    <property type="entry name" value="G PATCH DOMAIN PROTEIN"/>
    <property type="match status" value="1"/>
</dbReference>
<evidence type="ECO:0000313" key="3">
    <source>
        <dbReference type="Proteomes" id="UP001567538"/>
    </source>
</evidence>
<protein>
    <submittedName>
        <fullName evidence="2">Uncharacterized protein</fullName>
    </submittedName>
</protein>
<organism evidence="2 3">
    <name type="scientific">Salvia divinorum</name>
    <name type="common">Maria pastora</name>
    <name type="synonym">Diviner's sage</name>
    <dbReference type="NCBI Taxonomy" id="28513"/>
    <lineage>
        <taxon>Eukaryota</taxon>
        <taxon>Viridiplantae</taxon>
        <taxon>Streptophyta</taxon>
        <taxon>Embryophyta</taxon>
        <taxon>Tracheophyta</taxon>
        <taxon>Spermatophyta</taxon>
        <taxon>Magnoliopsida</taxon>
        <taxon>eudicotyledons</taxon>
        <taxon>Gunneridae</taxon>
        <taxon>Pentapetalae</taxon>
        <taxon>asterids</taxon>
        <taxon>lamiids</taxon>
        <taxon>Lamiales</taxon>
        <taxon>Lamiaceae</taxon>
        <taxon>Nepetoideae</taxon>
        <taxon>Mentheae</taxon>
        <taxon>Salviinae</taxon>
        <taxon>Salvia</taxon>
        <taxon>Salvia subgen. Calosphace</taxon>
    </lineage>
</organism>
<evidence type="ECO:0000313" key="2">
    <source>
        <dbReference type="EMBL" id="KAL1545059.1"/>
    </source>
</evidence>